<keyword evidence="1" id="KW-1133">Transmembrane helix</keyword>
<dbReference type="EMBL" id="BJCC01000035">
    <property type="protein sequence ID" value="GCF95663.1"/>
    <property type="molecule type" value="Genomic_DNA"/>
</dbReference>
<gene>
    <name evidence="2" type="ORF">NRIC_35540</name>
</gene>
<keyword evidence="1" id="KW-0472">Membrane</keyword>
<protein>
    <submittedName>
        <fullName evidence="2">Uncharacterized protein</fullName>
    </submittedName>
</protein>
<evidence type="ECO:0000313" key="2">
    <source>
        <dbReference type="EMBL" id="GCF95663.1"/>
    </source>
</evidence>
<comment type="caution">
    <text evidence="2">The sequence shown here is derived from an EMBL/GenBank/DDBJ whole genome shotgun (WGS) entry which is preliminary data.</text>
</comment>
<keyword evidence="1" id="KW-0812">Transmembrane</keyword>
<dbReference type="AlphaFoldDB" id="A0A4P5PSU3"/>
<name>A0A4P5PSU3_9ENTE</name>
<proteinExistence type="predicted"/>
<sequence>MILFIILAFIQPDKQIRLLLLAGLFIESMVLTPFIYKLTRRSYKNYEYYQEEC</sequence>
<dbReference type="Proteomes" id="UP000290567">
    <property type="component" value="Unassembled WGS sequence"/>
</dbReference>
<feature type="transmembrane region" description="Helical" evidence="1">
    <location>
        <begin position="16"/>
        <end position="36"/>
    </location>
</feature>
<evidence type="ECO:0000256" key="1">
    <source>
        <dbReference type="SAM" id="Phobius"/>
    </source>
</evidence>
<accession>A0A4P5PSU3</accession>
<reference evidence="3" key="1">
    <citation type="submission" date="2019-02" db="EMBL/GenBank/DDBJ databases">
        <title>Draft genome sequence of Enterococcus sp. Gos25-1.</title>
        <authorList>
            <person name="Tanaka N."/>
            <person name="Shiwa Y."/>
            <person name="Fujita N."/>
        </authorList>
    </citation>
    <scope>NUCLEOTIDE SEQUENCE [LARGE SCALE GENOMIC DNA]</scope>
    <source>
        <strain evidence="3">Gos25-1</strain>
    </source>
</reference>
<keyword evidence="3" id="KW-1185">Reference proteome</keyword>
<organism evidence="2 3">
    <name type="scientific">Enterococcus florum</name>
    <dbReference type="NCBI Taxonomy" id="2480627"/>
    <lineage>
        <taxon>Bacteria</taxon>
        <taxon>Bacillati</taxon>
        <taxon>Bacillota</taxon>
        <taxon>Bacilli</taxon>
        <taxon>Lactobacillales</taxon>
        <taxon>Enterococcaceae</taxon>
        <taxon>Enterococcus</taxon>
    </lineage>
</organism>
<evidence type="ECO:0000313" key="3">
    <source>
        <dbReference type="Proteomes" id="UP000290567"/>
    </source>
</evidence>